<organism evidence="1 3">
    <name type="scientific">Didymodactylos carnosus</name>
    <dbReference type="NCBI Taxonomy" id="1234261"/>
    <lineage>
        <taxon>Eukaryota</taxon>
        <taxon>Metazoa</taxon>
        <taxon>Spiralia</taxon>
        <taxon>Gnathifera</taxon>
        <taxon>Rotifera</taxon>
        <taxon>Eurotatoria</taxon>
        <taxon>Bdelloidea</taxon>
        <taxon>Philodinida</taxon>
        <taxon>Philodinidae</taxon>
        <taxon>Didymodactylos</taxon>
    </lineage>
</organism>
<proteinExistence type="predicted"/>
<keyword evidence="3" id="KW-1185">Reference proteome</keyword>
<comment type="caution">
    <text evidence="1">The sequence shown here is derived from an EMBL/GenBank/DDBJ whole genome shotgun (WGS) entry which is preliminary data.</text>
</comment>
<gene>
    <name evidence="1" type="ORF">GPM918_LOCUS41298</name>
    <name evidence="2" type="ORF">SRO942_LOCUS42329</name>
</gene>
<dbReference type="EMBL" id="CAJOBC010098246">
    <property type="protein sequence ID" value="CAF4452796.1"/>
    <property type="molecule type" value="Genomic_DNA"/>
</dbReference>
<dbReference type="Proteomes" id="UP000681722">
    <property type="component" value="Unassembled WGS sequence"/>
</dbReference>
<reference evidence="1" key="1">
    <citation type="submission" date="2021-02" db="EMBL/GenBank/DDBJ databases">
        <authorList>
            <person name="Nowell W R."/>
        </authorList>
    </citation>
    <scope>NUCLEOTIDE SEQUENCE</scope>
</reference>
<accession>A0A815ZJU3</accession>
<dbReference type="Proteomes" id="UP000663829">
    <property type="component" value="Unassembled WGS sequence"/>
</dbReference>
<evidence type="ECO:0000313" key="2">
    <source>
        <dbReference type="EMBL" id="CAF4452796.1"/>
    </source>
</evidence>
<dbReference type="AlphaFoldDB" id="A0A815ZJU3"/>
<evidence type="ECO:0000313" key="3">
    <source>
        <dbReference type="Proteomes" id="UP000663829"/>
    </source>
</evidence>
<sequence>MSNNEWQVLNVVKTLDEVTAIVQQHQVSKFRKSALSIDHANIPLPSSQLSNIISYNRRKNNPEIFSVYDLRKWCNDHKDGGDSSHSTFVPYYSIDNVDNIFVLFTTNPIYNFVTMFGASDADRHFRPFGIALVSSDESSTCYEQLFNGKKPFRQKTISQKTIRHGEMSRAGSPIGEVSIPFHPEFVQFHQLAKWHMIFCQ</sequence>
<evidence type="ECO:0000313" key="1">
    <source>
        <dbReference type="EMBL" id="CAF1584156.1"/>
    </source>
</evidence>
<name>A0A815ZJU3_9BILA</name>
<dbReference type="EMBL" id="CAJNOQ010032231">
    <property type="protein sequence ID" value="CAF1584156.1"/>
    <property type="molecule type" value="Genomic_DNA"/>
</dbReference>
<protein>
    <submittedName>
        <fullName evidence="1">Uncharacterized protein</fullName>
    </submittedName>
</protein>